<evidence type="ECO:0000259" key="1">
    <source>
        <dbReference type="Pfam" id="PF07727"/>
    </source>
</evidence>
<dbReference type="AlphaFoldDB" id="A0A225X2B7"/>
<comment type="caution">
    <text evidence="2">The sequence shown here is derived from an EMBL/GenBank/DDBJ whole genome shotgun (WGS) entry which is preliminary data.</text>
</comment>
<evidence type="ECO:0000313" key="2">
    <source>
        <dbReference type="EMBL" id="OWZ23340.1"/>
    </source>
</evidence>
<dbReference type="Proteomes" id="UP000198211">
    <property type="component" value="Unassembled WGS sequence"/>
</dbReference>
<gene>
    <name evidence="2" type="ORF">PHMEG_0001785</name>
</gene>
<keyword evidence="3" id="KW-1185">Reference proteome</keyword>
<sequence>MSVVTEPETFQEAMQSDEHVHWQRAAQDEYRALMITQTWVLVPREKRMKNTMRFCVKYIANGYVKRDKARLVIKGIMQIYGVDYLEVYSPVVRLETLRVLLTLAAVWNYEIHQMDVTAFLNGNIDVEVYMEQAERFKVQGKEDCTPRVWFQLLNSFLLEQGFTILELEGCVAVKVIDNQLVLIPLYVDDLILFAPTMQLLNDMKRMFVSALRDEGS</sequence>
<protein>
    <submittedName>
        <fullName evidence="2">Retrotransposon protein, Ty1-Copia subclass</fullName>
    </submittedName>
</protein>
<dbReference type="OrthoDB" id="164869at2759"/>
<proteinExistence type="predicted"/>
<dbReference type="STRING" id="4795.A0A225X2B7"/>
<reference evidence="3" key="1">
    <citation type="submission" date="2017-03" db="EMBL/GenBank/DDBJ databases">
        <title>Phytopthora megakarya and P. palmivora, two closely related causual agents of cacao black pod achieved similar genome size and gene model numbers by different mechanisms.</title>
        <authorList>
            <person name="Ali S."/>
            <person name="Shao J."/>
            <person name="Larry D.J."/>
            <person name="Kronmiller B."/>
            <person name="Shen D."/>
            <person name="Strem M.D."/>
            <person name="Melnick R.L."/>
            <person name="Guiltinan M.J."/>
            <person name="Tyler B.M."/>
            <person name="Meinhardt L.W."/>
            <person name="Bailey B.A."/>
        </authorList>
    </citation>
    <scope>NUCLEOTIDE SEQUENCE [LARGE SCALE GENOMIC DNA]</scope>
    <source>
        <strain evidence="3">zdho120</strain>
    </source>
</reference>
<dbReference type="InterPro" id="IPR013103">
    <property type="entry name" value="RVT_2"/>
</dbReference>
<accession>A0A225X2B7</accession>
<feature type="domain" description="Reverse transcriptase Ty1/copia-type" evidence="1">
    <location>
        <begin position="38"/>
        <end position="209"/>
    </location>
</feature>
<dbReference type="EMBL" id="NBNE01000070">
    <property type="protein sequence ID" value="OWZ23340.1"/>
    <property type="molecule type" value="Genomic_DNA"/>
</dbReference>
<dbReference type="Pfam" id="PF07727">
    <property type="entry name" value="RVT_2"/>
    <property type="match status" value="1"/>
</dbReference>
<name>A0A225X2B7_9STRA</name>
<organism evidence="2 3">
    <name type="scientific">Phytophthora megakarya</name>
    <dbReference type="NCBI Taxonomy" id="4795"/>
    <lineage>
        <taxon>Eukaryota</taxon>
        <taxon>Sar</taxon>
        <taxon>Stramenopiles</taxon>
        <taxon>Oomycota</taxon>
        <taxon>Peronosporomycetes</taxon>
        <taxon>Peronosporales</taxon>
        <taxon>Peronosporaceae</taxon>
        <taxon>Phytophthora</taxon>
    </lineage>
</organism>
<evidence type="ECO:0000313" key="3">
    <source>
        <dbReference type="Proteomes" id="UP000198211"/>
    </source>
</evidence>